<dbReference type="EnsemblMetazoa" id="ACUA007426-RA">
    <property type="protein sequence ID" value="ACUA007426-PA"/>
    <property type="gene ID" value="ACUA007426"/>
</dbReference>
<dbReference type="Proteomes" id="UP000075883">
    <property type="component" value="Unassembled WGS sequence"/>
</dbReference>
<feature type="region of interest" description="Disordered" evidence="3">
    <location>
        <begin position="448"/>
        <end position="523"/>
    </location>
</feature>
<feature type="compositionally biased region" description="Basic residues" evidence="3">
    <location>
        <begin position="492"/>
        <end position="517"/>
    </location>
</feature>
<keyword evidence="1 2" id="KW-0694">RNA-binding</keyword>
<dbReference type="SMART" id="SM00360">
    <property type="entry name" value="RRM"/>
    <property type="match status" value="2"/>
</dbReference>
<feature type="compositionally biased region" description="Basic and acidic residues" evidence="3">
    <location>
        <begin position="135"/>
        <end position="144"/>
    </location>
</feature>
<evidence type="ECO:0000256" key="2">
    <source>
        <dbReference type="PROSITE-ProRule" id="PRU00176"/>
    </source>
</evidence>
<dbReference type="AlphaFoldDB" id="A0A182M1X6"/>
<dbReference type="InterPro" id="IPR012677">
    <property type="entry name" value="Nucleotide-bd_a/b_plait_sf"/>
</dbReference>
<feature type="compositionally biased region" description="Basic and acidic residues" evidence="3">
    <location>
        <begin position="11"/>
        <end position="21"/>
    </location>
</feature>
<dbReference type="VEuPathDB" id="VectorBase:ACUA007426"/>
<name>A0A182M1X6_9DIPT</name>
<dbReference type="STRING" id="139723.A0A182M1X6"/>
<dbReference type="InterPro" id="IPR035979">
    <property type="entry name" value="RBD_domain_sf"/>
</dbReference>
<evidence type="ECO:0000256" key="1">
    <source>
        <dbReference type="ARBA" id="ARBA00022884"/>
    </source>
</evidence>
<dbReference type="Gene3D" id="3.30.70.330">
    <property type="match status" value="2"/>
</dbReference>
<evidence type="ECO:0000313" key="6">
    <source>
        <dbReference type="Proteomes" id="UP000075883"/>
    </source>
</evidence>
<dbReference type="SUPFAM" id="SSF54928">
    <property type="entry name" value="RNA-binding domain, RBD"/>
    <property type="match status" value="2"/>
</dbReference>
<organism evidence="5 6">
    <name type="scientific">Anopheles culicifacies</name>
    <dbReference type="NCBI Taxonomy" id="139723"/>
    <lineage>
        <taxon>Eukaryota</taxon>
        <taxon>Metazoa</taxon>
        <taxon>Ecdysozoa</taxon>
        <taxon>Arthropoda</taxon>
        <taxon>Hexapoda</taxon>
        <taxon>Insecta</taxon>
        <taxon>Pterygota</taxon>
        <taxon>Neoptera</taxon>
        <taxon>Endopterygota</taxon>
        <taxon>Diptera</taxon>
        <taxon>Nematocera</taxon>
        <taxon>Culicoidea</taxon>
        <taxon>Culicidae</taxon>
        <taxon>Anophelinae</taxon>
        <taxon>Anopheles</taxon>
        <taxon>culicifacies species complex</taxon>
    </lineage>
</organism>
<dbReference type="GO" id="GO:0003723">
    <property type="term" value="F:RNA binding"/>
    <property type="evidence" value="ECO:0007669"/>
    <property type="project" value="UniProtKB-UniRule"/>
</dbReference>
<dbReference type="EMBL" id="AXCM01007766">
    <property type="status" value="NOT_ANNOTATED_CDS"/>
    <property type="molecule type" value="Genomic_DNA"/>
</dbReference>
<evidence type="ECO:0000313" key="5">
    <source>
        <dbReference type="EnsemblMetazoa" id="ACUA007426-PA"/>
    </source>
</evidence>
<accession>A0A182M1X6</accession>
<reference evidence="6" key="1">
    <citation type="submission" date="2013-09" db="EMBL/GenBank/DDBJ databases">
        <title>The Genome Sequence of Anopheles culicifacies species A.</title>
        <authorList>
            <consortium name="The Broad Institute Genomics Platform"/>
            <person name="Neafsey D.E."/>
            <person name="Besansky N."/>
            <person name="Howell P."/>
            <person name="Walton C."/>
            <person name="Young S.K."/>
            <person name="Zeng Q."/>
            <person name="Gargeya S."/>
            <person name="Fitzgerald M."/>
            <person name="Haas B."/>
            <person name="Abouelleil A."/>
            <person name="Allen A.W."/>
            <person name="Alvarado L."/>
            <person name="Arachchi H.M."/>
            <person name="Berlin A.M."/>
            <person name="Chapman S.B."/>
            <person name="Gainer-Dewar J."/>
            <person name="Goldberg J."/>
            <person name="Griggs A."/>
            <person name="Gujja S."/>
            <person name="Hansen M."/>
            <person name="Howarth C."/>
            <person name="Imamovic A."/>
            <person name="Ireland A."/>
            <person name="Larimer J."/>
            <person name="McCowan C."/>
            <person name="Murphy C."/>
            <person name="Pearson M."/>
            <person name="Poon T.W."/>
            <person name="Priest M."/>
            <person name="Roberts A."/>
            <person name="Saif S."/>
            <person name="Shea T."/>
            <person name="Sisk P."/>
            <person name="Sykes S."/>
            <person name="Wortman J."/>
            <person name="Nusbaum C."/>
            <person name="Birren B."/>
        </authorList>
    </citation>
    <scope>NUCLEOTIDE SEQUENCE [LARGE SCALE GENOMIC DNA]</scope>
    <source>
        <strain evidence="6">A-37</strain>
    </source>
</reference>
<dbReference type="Pfam" id="PF00076">
    <property type="entry name" value="RRM_1"/>
    <property type="match status" value="2"/>
</dbReference>
<feature type="compositionally biased region" description="Acidic residues" evidence="3">
    <location>
        <begin position="179"/>
        <end position="188"/>
    </location>
</feature>
<feature type="region of interest" description="Disordered" evidence="3">
    <location>
        <begin position="1"/>
        <end position="268"/>
    </location>
</feature>
<dbReference type="PROSITE" id="PS50102">
    <property type="entry name" value="RRM"/>
    <property type="match status" value="2"/>
</dbReference>
<reference evidence="5" key="2">
    <citation type="submission" date="2020-05" db="UniProtKB">
        <authorList>
            <consortium name="EnsemblMetazoa"/>
        </authorList>
    </citation>
    <scope>IDENTIFICATION</scope>
    <source>
        <strain evidence="5">A-37</strain>
    </source>
</reference>
<feature type="compositionally biased region" description="Low complexity" evidence="3">
    <location>
        <begin position="98"/>
        <end position="109"/>
    </location>
</feature>
<dbReference type="EMBL" id="AXCM01007767">
    <property type="status" value="NOT_ANNOTATED_CDS"/>
    <property type="molecule type" value="Genomic_DNA"/>
</dbReference>
<feature type="domain" description="RRM" evidence="4">
    <location>
        <begin position="272"/>
        <end position="353"/>
    </location>
</feature>
<feature type="compositionally biased region" description="Basic and acidic residues" evidence="3">
    <location>
        <begin position="59"/>
        <end position="68"/>
    </location>
</feature>
<evidence type="ECO:0000259" key="4">
    <source>
        <dbReference type="PROSITE" id="PS50102"/>
    </source>
</evidence>
<feature type="compositionally biased region" description="Acidic residues" evidence="3">
    <location>
        <begin position="207"/>
        <end position="230"/>
    </location>
</feature>
<sequence>MKIKSVKVKTATKDATKKSAAADEPVVEMETELQSEPVEPASKEMVQEPASKKKIKKVKNAETKKSAAADEPVMEMETEMQSEPVEPASKKKVKKNKNAATKKSAAAEEPAIEMETELQSEPVEPASKKKIKKVKNAETKKSAAAEEPAMEMETELQSEPVETASKKKIKKNKNAETKDTEEDKENDPENNAAPKKKIKKDKNAETNDTEEDKEDDTENNDTEEDKENDPENNAAPKKKIKKDKNAETNDTEEDKEDDTENNAASKTEGKECSIFIGNLPPTVKKTELKALFNKFGTIKTTRFRTNDGQKIFFKKDKIKCPSLNAYVRFSTKEEMEKACEMNGQMVGEHRIRVCPEGKKQIGDVRSTVFVGNIKRGTTENELYDFFGQIGPIEFIRLLPLKFIAYVCFKKGVSMKRVLKLDQQKLNNRPLRIQLVDTKRTNVKLNKKGNLVKRRKVPSKLQEPPSGDAAKTNGSNDGKAEGDFLGNVSETVHKKKSKRSKTGAGSVKHKKMLAKKLKAAMNLQ</sequence>
<feature type="compositionally biased region" description="Acidic residues" evidence="3">
    <location>
        <begin position="249"/>
        <end position="260"/>
    </location>
</feature>
<dbReference type="PANTHER" id="PTHR32343:SF22">
    <property type="entry name" value="LD29830P"/>
    <property type="match status" value="1"/>
</dbReference>
<keyword evidence="6" id="KW-1185">Reference proteome</keyword>
<dbReference type="InterPro" id="IPR000504">
    <property type="entry name" value="RRM_dom"/>
</dbReference>
<evidence type="ECO:0000256" key="3">
    <source>
        <dbReference type="SAM" id="MobiDB-lite"/>
    </source>
</evidence>
<feature type="domain" description="RRM" evidence="4">
    <location>
        <begin position="366"/>
        <end position="437"/>
    </location>
</feature>
<dbReference type="PANTHER" id="PTHR32343">
    <property type="entry name" value="SERINE/ARGININE-RICH SPLICING FACTOR"/>
    <property type="match status" value="1"/>
</dbReference>
<proteinExistence type="predicted"/>
<protein>
    <recommendedName>
        <fullName evidence="4">RRM domain-containing protein</fullName>
    </recommendedName>
</protein>
<feature type="compositionally biased region" description="Basic residues" evidence="3">
    <location>
        <begin position="448"/>
        <end position="457"/>
    </location>
</feature>